<evidence type="ECO:0000256" key="1">
    <source>
        <dbReference type="ARBA" id="ARBA00010403"/>
    </source>
</evidence>
<keyword evidence="7" id="KW-1185">Reference proteome</keyword>
<accession>A0A6A5YBF2</accession>
<dbReference type="PANTHER" id="PTHR11365:SF26">
    <property type="entry name" value="5-OXOPROLINASE"/>
    <property type="match status" value="1"/>
</dbReference>
<evidence type="ECO:0000259" key="5">
    <source>
        <dbReference type="Pfam" id="PF19278"/>
    </source>
</evidence>
<dbReference type="EMBL" id="ML978715">
    <property type="protein sequence ID" value="KAF2088959.1"/>
    <property type="molecule type" value="Genomic_DNA"/>
</dbReference>
<protein>
    <submittedName>
        <fullName evidence="6">5-oxoprolinase</fullName>
    </submittedName>
</protein>
<dbReference type="InterPro" id="IPR003692">
    <property type="entry name" value="Hydantoinase_B"/>
</dbReference>
<evidence type="ECO:0000259" key="3">
    <source>
        <dbReference type="Pfam" id="PF02538"/>
    </source>
</evidence>
<name>A0A6A5YBF2_9PEZI</name>
<evidence type="ECO:0000313" key="6">
    <source>
        <dbReference type="EMBL" id="KAF2088959.1"/>
    </source>
</evidence>
<dbReference type="InterPro" id="IPR002821">
    <property type="entry name" value="Hydantoinase_A"/>
</dbReference>
<dbReference type="GO" id="GO:0006749">
    <property type="term" value="P:glutathione metabolic process"/>
    <property type="evidence" value="ECO:0007669"/>
    <property type="project" value="TreeGrafter"/>
</dbReference>
<evidence type="ECO:0000259" key="2">
    <source>
        <dbReference type="Pfam" id="PF01968"/>
    </source>
</evidence>
<sequence length="1267" mass="137044">MPSAVPKIDVFIDRGGTFTDCIGIPQSKDSEPIVIKLLSVDPANYGDAPTEGIRRILESFSGKSLPRNEKLDHSQIGVIRMGTTVATNALLERKGERSALLITEGFKDTLNIGWQSRPKLFDLAVKKPEVLSSKIVEVEERVTMEDSTKDPLPYELDTDSDTALRTSRSGDVVRILKPLNVDKTRQSLTDLYSEGYRSICICLAHSYSFPDHEMMVKELAEEQGFDNISVSAELIPMIKLISRSSSAATDAYLTPAIRRYRENFRSGFESHLEGVPCQFMQSDGGLVDTSRFSGLRAILSGPAGGVVGYAKTSYHDDDGVPVIGFDMGGTSTDVSRYGGHLEHVFETTTAGVTIQSPQLDISTVASGGGSILAWRAGLFAVGPESASAHPGPACYRKGGPLTVTDANLFLGRLLPEYFPAIFGPDENLPLDVEVTKELFASMTASINHETGSNMSPEEVAHGFLDVANETMCRPIRALSEGRGYETAAHRLAVFGGAGGQHACDIADKLGISTVIIHKYSSILSAYGMALADQVEDVQEPCSLILCAASQAEISDRSAALKSRAREGLISQGVLSDDNIEMQPFLNLRYDGSDTQMMIQQPDDGDFQRAFEERHRREFTFLLPHRDIVIDDVRVRCVAKTEHSAKNIYKELGSIESLSPGKAEKTTRVYFNQTGWKQAPVYELHQLQPNTAITGPAVLLDKTQTIVVTPTSTATIFKEHVILQIGVKDKKSDEPQGELRADPVQLSIFGHRFMSIAEQMGRTLQKTAVSINIKERLDFSCAIFGPDGDLVANAPHVPVHLGSMAYAVKYQHEKHGSSLNPGDVLVSNHPIAGGTHLPDITVISPVFSEDKDIIFYTASRGHHRDIGGFQGVSGNANATSIYHEGASIISFKLVSGGVFNEEGITKILVEEPAQYPECVGTKSLADNLSDLKAQVAANAKGATLIEDLFKEYGRKVVQFYMHSIQKNAELAVRKFLKETATKLSGRTLSATDSLDNGTRIKVSIRICPDGSADFDFTGTGPECLGNQNAPKSICLSAIIYCLRCLIDQDIPLNQGCLASINVINPEGSILNPSDEAAVYAGNTQTSQRLVDVILRAFDACAASQGCMNSVGFFGGRDAKPGQGYKFAYGETICGGAGGGPTWDGASAVHCHMTNTRISDVEILEKRYPIIIRSFSIRRGSGGHGQHPGGDGIERVIEAREPLTFSMISERRVSQPYGLHGAEDGAPGENLIMKRNGRLVSLGPRGLVRLEGGERFVVRSPGGGGWGAF</sequence>
<feature type="domain" description="Hydantoinase B/oxoprolinase" evidence="3">
    <location>
        <begin position="741"/>
        <end position="1266"/>
    </location>
</feature>
<dbReference type="OrthoDB" id="3643at2759"/>
<dbReference type="InterPro" id="IPR045079">
    <property type="entry name" value="Oxoprolinase-like"/>
</dbReference>
<dbReference type="Pfam" id="PF19278">
    <property type="entry name" value="Hydant_A_C"/>
    <property type="match status" value="1"/>
</dbReference>
<dbReference type="AlphaFoldDB" id="A0A6A5YBF2"/>
<dbReference type="Pfam" id="PF05378">
    <property type="entry name" value="Hydant_A_N"/>
    <property type="match status" value="1"/>
</dbReference>
<feature type="domain" description="Hydantoinase/oxoprolinase N-terminal" evidence="4">
    <location>
        <begin position="10"/>
        <end position="223"/>
    </location>
</feature>
<comment type="similarity">
    <text evidence="1">Belongs to the oxoprolinase family.</text>
</comment>
<dbReference type="InterPro" id="IPR008040">
    <property type="entry name" value="Hydant_A_N"/>
</dbReference>
<feature type="domain" description="Hydantoinase A/oxoprolinase" evidence="2">
    <location>
        <begin position="243"/>
        <end position="536"/>
    </location>
</feature>
<dbReference type="GO" id="GO:0017168">
    <property type="term" value="F:5-oxoprolinase (ATP-hydrolyzing) activity"/>
    <property type="evidence" value="ECO:0007669"/>
    <property type="project" value="TreeGrafter"/>
</dbReference>
<gene>
    <name evidence="6" type="ORF">K490DRAFT_72623</name>
</gene>
<organism evidence="6 7">
    <name type="scientific">Saccharata proteae CBS 121410</name>
    <dbReference type="NCBI Taxonomy" id="1314787"/>
    <lineage>
        <taxon>Eukaryota</taxon>
        <taxon>Fungi</taxon>
        <taxon>Dikarya</taxon>
        <taxon>Ascomycota</taxon>
        <taxon>Pezizomycotina</taxon>
        <taxon>Dothideomycetes</taxon>
        <taxon>Dothideomycetes incertae sedis</taxon>
        <taxon>Botryosphaeriales</taxon>
        <taxon>Saccharataceae</taxon>
        <taxon>Saccharata</taxon>
    </lineage>
</organism>
<evidence type="ECO:0000259" key="4">
    <source>
        <dbReference type="Pfam" id="PF05378"/>
    </source>
</evidence>
<dbReference type="InterPro" id="IPR049517">
    <property type="entry name" value="ACX-like_C"/>
</dbReference>
<dbReference type="Pfam" id="PF02538">
    <property type="entry name" value="Hydantoinase_B"/>
    <property type="match status" value="1"/>
</dbReference>
<dbReference type="Pfam" id="PF01968">
    <property type="entry name" value="Hydantoinase_A"/>
    <property type="match status" value="1"/>
</dbReference>
<dbReference type="GO" id="GO:0005829">
    <property type="term" value="C:cytosol"/>
    <property type="evidence" value="ECO:0007669"/>
    <property type="project" value="TreeGrafter"/>
</dbReference>
<reference evidence="6" key="1">
    <citation type="journal article" date="2020" name="Stud. Mycol.">
        <title>101 Dothideomycetes genomes: a test case for predicting lifestyles and emergence of pathogens.</title>
        <authorList>
            <person name="Haridas S."/>
            <person name="Albert R."/>
            <person name="Binder M."/>
            <person name="Bloem J."/>
            <person name="Labutti K."/>
            <person name="Salamov A."/>
            <person name="Andreopoulos B."/>
            <person name="Baker S."/>
            <person name="Barry K."/>
            <person name="Bills G."/>
            <person name="Bluhm B."/>
            <person name="Cannon C."/>
            <person name="Castanera R."/>
            <person name="Culley D."/>
            <person name="Daum C."/>
            <person name="Ezra D."/>
            <person name="Gonzalez J."/>
            <person name="Henrissat B."/>
            <person name="Kuo A."/>
            <person name="Liang C."/>
            <person name="Lipzen A."/>
            <person name="Lutzoni F."/>
            <person name="Magnuson J."/>
            <person name="Mondo S."/>
            <person name="Nolan M."/>
            <person name="Ohm R."/>
            <person name="Pangilinan J."/>
            <person name="Park H.-J."/>
            <person name="Ramirez L."/>
            <person name="Alfaro M."/>
            <person name="Sun H."/>
            <person name="Tritt A."/>
            <person name="Yoshinaga Y."/>
            <person name="Zwiers L.-H."/>
            <person name="Turgeon B."/>
            <person name="Goodwin S."/>
            <person name="Spatafora J."/>
            <person name="Crous P."/>
            <person name="Grigoriev I."/>
        </authorList>
    </citation>
    <scope>NUCLEOTIDE SEQUENCE</scope>
    <source>
        <strain evidence="6">CBS 121410</strain>
    </source>
</reference>
<dbReference type="PANTHER" id="PTHR11365">
    <property type="entry name" value="5-OXOPROLINASE RELATED"/>
    <property type="match status" value="1"/>
</dbReference>
<proteinExistence type="inferred from homology"/>
<evidence type="ECO:0000313" key="7">
    <source>
        <dbReference type="Proteomes" id="UP000799776"/>
    </source>
</evidence>
<feature type="domain" description="Acetophenone carboxylase-like C-terminal" evidence="5">
    <location>
        <begin position="550"/>
        <end position="723"/>
    </location>
</feature>
<dbReference type="Proteomes" id="UP000799776">
    <property type="component" value="Unassembled WGS sequence"/>
</dbReference>